<comment type="caution">
    <text evidence="2">The sequence shown here is derived from an EMBL/GenBank/DDBJ whole genome shotgun (WGS) entry which is preliminary data.</text>
</comment>
<name>A0A0F9BAH5_9ZZZZ</name>
<evidence type="ECO:0000256" key="1">
    <source>
        <dbReference type="SAM" id="MobiDB-lite"/>
    </source>
</evidence>
<dbReference type="AlphaFoldDB" id="A0A0F9BAH5"/>
<organism evidence="2">
    <name type="scientific">marine sediment metagenome</name>
    <dbReference type="NCBI Taxonomy" id="412755"/>
    <lineage>
        <taxon>unclassified sequences</taxon>
        <taxon>metagenomes</taxon>
        <taxon>ecological metagenomes</taxon>
    </lineage>
</organism>
<dbReference type="EMBL" id="LAZR01053141">
    <property type="protein sequence ID" value="KKK81406.1"/>
    <property type="molecule type" value="Genomic_DNA"/>
</dbReference>
<sequence length="406" mass="45542">GTLFSGLGSIGAAAISKGQARAPQVQEVEDLTLEGRSEPDEFVDPETVRTELEKELGREATHDEVNEEMQRRTASAEQKMDMVNEGQEIDPSNRTDVDAPTPVEKFGKLISELDTKEIRQLTKEEVKKEKGKRIAVSERIKEETFKRTSDIDEANRIARRALAGEYPKTTFEGFTEEQFSPSDWKDLRLSIYKSDLMFFEQIHATDAIIKLQQGLIPTVSEMEVLSKVTGELETLTGFAILGQEQPSLAYRIWTNILNTPTTLLTTFDMSMMGRQGLVAAFRFPKQWGKAFIAQHRAFWSTKYSQAALNDMRTSHYADTRSTAGLRENTIDGGISTTEQHFYAQWLKKIPVFGRVVAASERAAVVGLNKLRVSIFDKTAEQWEGANKTTSDYKKLADVITHSTGIG</sequence>
<feature type="region of interest" description="Disordered" evidence="1">
    <location>
        <begin position="54"/>
        <end position="78"/>
    </location>
</feature>
<accession>A0A0F9BAH5</accession>
<protein>
    <submittedName>
        <fullName evidence="2">Uncharacterized protein</fullName>
    </submittedName>
</protein>
<feature type="non-terminal residue" evidence="2">
    <location>
        <position position="406"/>
    </location>
</feature>
<gene>
    <name evidence="2" type="ORF">LCGC14_2813780</name>
</gene>
<feature type="non-terminal residue" evidence="2">
    <location>
        <position position="1"/>
    </location>
</feature>
<proteinExistence type="predicted"/>
<feature type="compositionally biased region" description="Basic and acidic residues" evidence="1">
    <location>
        <begin position="54"/>
        <end position="71"/>
    </location>
</feature>
<evidence type="ECO:0000313" key="2">
    <source>
        <dbReference type="EMBL" id="KKK81406.1"/>
    </source>
</evidence>
<reference evidence="2" key="1">
    <citation type="journal article" date="2015" name="Nature">
        <title>Complex archaea that bridge the gap between prokaryotes and eukaryotes.</title>
        <authorList>
            <person name="Spang A."/>
            <person name="Saw J.H."/>
            <person name="Jorgensen S.L."/>
            <person name="Zaremba-Niedzwiedzka K."/>
            <person name="Martijn J."/>
            <person name="Lind A.E."/>
            <person name="van Eijk R."/>
            <person name="Schleper C."/>
            <person name="Guy L."/>
            <person name="Ettema T.J."/>
        </authorList>
    </citation>
    <scope>NUCLEOTIDE SEQUENCE</scope>
</reference>